<dbReference type="Proteomes" id="UP000037854">
    <property type="component" value="Unassembled WGS sequence"/>
</dbReference>
<dbReference type="Pfam" id="PF01464">
    <property type="entry name" value="SLT"/>
    <property type="match status" value="1"/>
</dbReference>
<dbReference type="InterPro" id="IPR000189">
    <property type="entry name" value="Transglyc_AS"/>
</dbReference>
<evidence type="ECO:0000313" key="3">
    <source>
        <dbReference type="EMBL" id="KPH73917.1"/>
    </source>
</evidence>
<name>A0ABR5MI87_9BACI</name>
<dbReference type="PANTHER" id="PTHR37423:SF2">
    <property type="entry name" value="MEMBRANE-BOUND LYTIC MUREIN TRANSGLYCOSYLASE C"/>
    <property type="match status" value="1"/>
</dbReference>
<evidence type="ECO:0000259" key="2">
    <source>
        <dbReference type="Pfam" id="PF01464"/>
    </source>
</evidence>
<protein>
    <submittedName>
        <fullName evidence="3">Lytic transglycosylase</fullName>
    </submittedName>
</protein>
<dbReference type="RefSeq" id="WP_060668696.1">
    <property type="nucleotide sequence ID" value="NZ_JARTGE010000160.1"/>
</dbReference>
<evidence type="ECO:0000256" key="1">
    <source>
        <dbReference type="ARBA" id="ARBA00007734"/>
    </source>
</evidence>
<keyword evidence="4" id="KW-1185">Reference proteome</keyword>
<evidence type="ECO:0000313" key="4">
    <source>
        <dbReference type="Proteomes" id="UP000037854"/>
    </source>
</evidence>
<dbReference type="SUPFAM" id="SSF53955">
    <property type="entry name" value="Lysozyme-like"/>
    <property type="match status" value="1"/>
</dbReference>
<reference evidence="3 4" key="1">
    <citation type="submission" date="2015-07" db="EMBL/GenBank/DDBJ databases">
        <title>High-quality draft genome sequence of Oceanobacillus caeni HM6, a bacillus isolated from a human feces.</title>
        <authorList>
            <person name="Kumar J."/>
            <person name="Verma M.K."/>
            <person name="Pandey R."/>
            <person name="Bhambi M."/>
            <person name="Chauhan N."/>
        </authorList>
    </citation>
    <scope>NUCLEOTIDE SEQUENCE [LARGE SCALE GENOMIC DNA]</scope>
    <source>
        <strain evidence="3 4">HM6</strain>
    </source>
</reference>
<dbReference type="PANTHER" id="PTHR37423">
    <property type="entry name" value="SOLUBLE LYTIC MUREIN TRANSGLYCOSYLASE-RELATED"/>
    <property type="match status" value="1"/>
</dbReference>
<dbReference type="InterPro" id="IPR023346">
    <property type="entry name" value="Lysozyme-like_dom_sf"/>
</dbReference>
<dbReference type="Gene3D" id="1.10.530.10">
    <property type="match status" value="1"/>
</dbReference>
<comment type="caution">
    <text evidence="3">The sequence shown here is derived from an EMBL/GenBank/DDBJ whole genome shotgun (WGS) entry which is preliminary data.</text>
</comment>
<proteinExistence type="inferred from homology"/>
<gene>
    <name evidence="3" type="ORF">AFL42_11260</name>
</gene>
<dbReference type="EMBL" id="LGTK01000038">
    <property type="protein sequence ID" value="KPH73917.1"/>
    <property type="molecule type" value="Genomic_DNA"/>
</dbReference>
<dbReference type="InterPro" id="IPR008258">
    <property type="entry name" value="Transglycosylase_SLT_dom_1"/>
</dbReference>
<feature type="domain" description="Transglycosylase SLT" evidence="2">
    <location>
        <begin position="85"/>
        <end position="190"/>
    </location>
</feature>
<sequence length="200" mass="22588">MEIRDLQQFIQLQAIANMTSHLNSSVNSSPMVELTFKHILQDKMNEMIVNQNIKVKQQPYIPANLPNKMEKAHIPTSSYETEVTEIARKYNIDEKLIHSVIKQESNYNPYARSAVGAQGLMQLMPATAKELGVTNPFDVKQNIEGGTKYLAKMLDRYSGNTELALAAYNAGPGNVDKYNGIPPFKETQNYVHKIMNHYLA</sequence>
<accession>A0ABR5MI87</accession>
<comment type="similarity">
    <text evidence="1">Belongs to the transglycosylase Slt family.</text>
</comment>
<dbReference type="PROSITE" id="PS00922">
    <property type="entry name" value="TRANSGLYCOSYLASE"/>
    <property type="match status" value="1"/>
</dbReference>
<organism evidence="3 4">
    <name type="scientific">Oceanobacillus caeni</name>
    <dbReference type="NCBI Taxonomy" id="405946"/>
    <lineage>
        <taxon>Bacteria</taxon>
        <taxon>Bacillati</taxon>
        <taxon>Bacillota</taxon>
        <taxon>Bacilli</taxon>
        <taxon>Bacillales</taxon>
        <taxon>Bacillaceae</taxon>
        <taxon>Oceanobacillus</taxon>
    </lineage>
</organism>
<dbReference type="CDD" id="cd00254">
    <property type="entry name" value="LT-like"/>
    <property type="match status" value="1"/>
</dbReference>